<sequence length="287" mass="32072">MSPDSASGAPPTLSLRQQALEVLLVADPDAKMARTHRLWAAFEALGDDADLARALCIDEDLRTDESCLPGRPGRPLLIPPAEVPHRSPFTPEGLAALLHAIAHIEFNAINLALDAVWRFANMPAAFYRDWMRVAHEEATHFALLRAELRLLDHDYGDFPAHDGLWEMCIKTREDIVARMALVPRTLEARGLDATPLIQARLRKVGSPAALRGIAALDIILRDEVGHVAIGNHWYGWLCHREHLDPLAHYRVLARRHEAPRPRPPFNEAARQRAGFSPDEMAYLYSQG</sequence>
<dbReference type="CDD" id="cd00657">
    <property type="entry name" value="Ferritin_like"/>
    <property type="match status" value="1"/>
</dbReference>
<protein>
    <submittedName>
        <fullName evidence="1">Ferritin-like domain-containing protein</fullName>
    </submittedName>
</protein>
<dbReference type="SUPFAM" id="SSF47240">
    <property type="entry name" value="Ferritin-like"/>
    <property type="match status" value="1"/>
</dbReference>
<comment type="caution">
    <text evidence="1">The sequence shown here is derived from an EMBL/GenBank/DDBJ whole genome shotgun (WGS) entry which is preliminary data.</text>
</comment>
<dbReference type="Pfam" id="PF04305">
    <property type="entry name" value="DUF455"/>
    <property type="match status" value="1"/>
</dbReference>
<dbReference type="InterPro" id="IPR011197">
    <property type="entry name" value="UCP012318"/>
</dbReference>
<accession>A0ABW2R4M5</accession>
<name>A0ABW2R4M5_9BURK</name>
<dbReference type="InterPro" id="IPR009078">
    <property type="entry name" value="Ferritin-like_SF"/>
</dbReference>
<reference evidence="2" key="1">
    <citation type="journal article" date="2019" name="Int. J. Syst. Evol. Microbiol.">
        <title>The Global Catalogue of Microorganisms (GCM) 10K type strain sequencing project: providing services to taxonomists for standard genome sequencing and annotation.</title>
        <authorList>
            <consortium name="The Broad Institute Genomics Platform"/>
            <consortium name="The Broad Institute Genome Sequencing Center for Infectious Disease"/>
            <person name="Wu L."/>
            <person name="Ma J."/>
        </authorList>
    </citation>
    <scope>NUCLEOTIDE SEQUENCE [LARGE SCALE GENOMIC DNA]</scope>
    <source>
        <strain evidence="2">CCUG 54518</strain>
    </source>
</reference>
<dbReference type="Proteomes" id="UP001596495">
    <property type="component" value="Unassembled WGS sequence"/>
</dbReference>
<dbReference type="RefSeq" id="WP_382253551.1">
    <property type="nucleotide sequence ID" value="NZ_JBHTBX010000001.1"/>
</dbReference>
<organism evidence="1 2">
    <name type="scientific">Hydrogenophaga bisanensis</name>
    <dbReference type="NCBI Taxonomy" id="439611"/>
    <lineage>
        <taxon>Bacteria</taxon>
        <taxon>Pseudomonadati</taxon>
        <taxon>Pseudomonadota</taxon>
        <taxon>Betaproteobacteria</taxon>
        <taxon>Burkholderiales</taxon>
        <taxon>Comamonadaceae</taxon>
        <taxon>Hydrogenophaga</taxon>
    </lineage>
</organism>
<keyword evidence="2" id="KW-1185">Reference proteome</keyword>
<dbReference type="PANTHER" id="PTHR42782:SF4">
    <property type="entry name" value="DUF455 DOMAIN-CONTAINING PROTEIN"/>
    <property type="match status" value="1"/>
</dbReference>
<evidence type="ECO:0000313" key="1">
    <source>
        <dbReference type="EMBL" id="MFC7433368.1"/>
    </source>
</evidence>
<dbReference type="EMBL" id="JBHTBX010000001">
    <property type="protein sequence ID" value="MFC7433368.1"/>
    <property type="molecule type" value="Genomic_DNA"/>
</dbReference>
<proteinExistence type="predicted"/>
<dbReference type="PANTHER" id="PTHR42782">
    <property type="entry name" value="SI:CH73-314G15.3"/>
    <property type="match status" value="1"/>
</dbReference>
<dbReference type="PIRSF" id="PIRSF012318">
    <property type="entry name" value="UCP012318"/>
    <property type="match status" value="1"/>
</dbReference>
<gene>
    <name evidence="1" type="ORF">ACFQNJ_02455</name>
</gene>
<evidence type="ECO:0000313" key="2">
    <source>
        <dbReference type="Proteomes" id="UP001596495"/>
    </source>
</evidence>
<dbReference type="InterPro" id="IPR007402">
    <property type="entry name" value="DUF455"/>
</dbReference>